<evidence type="ECO:0000256" key="1">
    <source>
        <dbReference type="SAM" id="Phobius"/>
    </source>
</evidence>
<keyword evidence="1" id="KW-0472">Membrane</keyword>
<dbReference type="AlphaFoldDB" id="A0AAW1M6Z1"/>
<sequence length="94" mass="10685">MPVLQVKLAFPAFILLSVNLILATFTFFYAVRIRIRCDESQFVTATTDDEPDEVLRSLSSTQSGYGYDVTSHNSSRRPPMTNQMRLINLGVQQR</sequence>
<dbReference type="Proteomes" id="UP001458880">
    <property type="component" value="Unassembled WGS sequence"/>
</dbReference>
<accession>A0AAW1M6Z1</accession>
<protein>
    <submittedName>
        <fullName evidence="2">Uncharacterized protein</fullName>
    </submittedName>
</protein>
<organism evidence="2 3">
    <name type="scientific">Popillia japonica</name>
    <name type="common">Japanese beetle</name>
    <dbReference type="NCBI Taxonomy" id="7064"/>
    <lineage>
        <taxon>Eukaryota</taxon>
        <taxon>Metazoa</taxon>
        <taxon>Ecdysozoa</taxon>
        <taxon>Arthropoda</taxon>
        <taxon>Hexapoda</taxon>
        <taxon>Insecta</taxon>
        <taxon>Pterygota</taxon>
        <taxon>Neoptera</taxon>
        <taxon>Endopterygota</taxon>
        <taxon>Coleoptera</taxon>
        <taxon>Polyphaga</taxon>
        <taxon>Scarabaeiformia</taxon>
        <taxon>Scarabaeidae</taxon>
        <taxon>Rutelinae</taxon>
        <taxon>Popillia</taxon>
    </lineage>
</organism>
<dbReference type="EMBL" id="JASPKY010000060">
    <property type="protein sequence ID" value="KAK9744277.1"/>
    <property type="molecule type" value="Genomic_DNA"/>
</dbReference>
<keyword evidence="1" id="KW-1133">Transmembrane helix</keyword>
<name>A0AAW1M6Z1_POPJA</name>
<reference evidence="2 3" key="1">
    <citation type="journal article" date="2024" name="BMC Genomics">
        <title>De novo assembly and annotation of Popillia japonica's genome with initial clues to its potential as an invasive pest.</title>
        <authorList>
            <person name="Cucini C."/>
            <person name="Boschi S."/>
            <person name="Funari R."/>
            <person name="Cardaioli E."/>
            <person name="Iannotti N."/>
            <person name="Marturano G."/>
            <person name="Paoli F."/>
            <person name="Bruttini M."/>
            <person name="Carapelli A."/>
            <person name="Frati F."/>
            <person name="Nardi F."/>
        </authorList>
    </citation>
    <scope>NUCLEOTIDE SEQUENCE [LARGE SCALE GENOMIC DNA]</scope>
    <source>
        <strain evidence="2">DMR45628</strain>
    </source>
</reference>
<feature type="transmembrane region" description="Helical" evidence="1">
    <location>
        <begin position="12"/>
        <end position="31"/>
    </location>
</feature>
<keyword evidence="1" id="KW-0812">Transmembrane</keyword>
<comment type="caution">
    <text evidence="2">The sequence shown here is derived from an EMBL/GenBank/DDBJ whole genome shotgun (WGS) entry which is preliminary data.</text>
</comment>
<keyword evidence="3" id="KW-1185">Reference proteome</keyword>
<gene>
    <name evidence="2" type="ORF">QE152_g7917</name>
</gene>
<evidence type="ECO:0000313" key="3">
    <source>
        <dbReference type="Proteomes" id="UP001458880"/>
    </source>
</evidence>
<proteinExistence type="predicted"/>
<evidence type="ECO:0000313" key="2">
    <source>
        <dbReference type="EMBL" id="KAK9744277.1"/>
    </source>
</evidence>